<organism evidence="1 2">
    <name type="scientific">Roseibium marinum</name>
    <dbReference type="NCBI Taxonomy" id="281252"/>
    <lineage>
        <taxon>Bacteria</taxon>
        <taxon>Pseudomonadati</taxon>
        <taxon>Pseudomonadota</taxon>
        <taxon>Alphaproteobacteria</taxon>
        <taxon>Hyphomicrobiales</taxon>
        <taxon>Stappiaceae</taxon>
        <taxon>Roseibium</taxon>
    </lineage>
</organism>
<keyword evidence="2" id="KW-1185">Reference proteome</keyword>
<proteinExistence type="predicted"/>
<dbReference type="RefSeq" id="WP_146048492.1">
    <property type="nucleotide sequence ID" value="NZ_PPCN01000001.1"/>
</dbReference>
<sequence>MAYKRGFCQPDDGEFFASSKRNDPRMSDYAHAGQSLPDVVFEAASVLVQPQAWQDIERT</sequence>
<protein>
    <submittedName>
        <fullName evidence="1">Uncharacterized protein</fullName>
    </submittedName>
</protein>
<dbReference type="EMBL" id="PPCN01000001">
    <property type="protein sequence ID" value="POF34336.1"/>
    <property type="molecule type" value="Genomic_DNA"/>
</dbReference>
<evidence type="ECO:0000313" key="1">
    <source>
        <dbReference type="EMBL" id="POF34336.1"/>
    </source>
</evidence>
<reference evidence="1 2" key="1">
    <citation type="submission" date="2018-01" db="EMBL/GenBank/DDBJ databases">
        <title>Genomic Encyclopedia of Archaeal and Bacterial Type Strains, Phase II (KMG-II): from individual species to whole genera.</title>
        <authorList>
            <person name="Goeker M."/>
        </authorList>
    </citation>
    <scope>NUCLEOTIDE SEQUENCE [LARGE SCALE GENOMIC DNA]</scope>
    <source>
        <strain evidence="1 2">DSM 17023</strain>
    </source>
</reference>
<comment type="caution">
    <text evidence="1">The sequence shown here is derived from an EMBL/GenBank/DDBJ whole genome shotgun (WGS) entry which is preliminary data.</text>
</comment>
<accession>A0A2S3V319</accession>
<dbReference type="Proteomes" id="UP000236959">
    <property type="component" value="Unassembled WGS sequence"/>
</dbReference>
<gene>
    <name evidence="1" type="ORF">CLV41_101790</name>
</gene>
<evidence type="ECO:0000313" key="2">
    <source>
        <dbReference type="Proteomes" id="UP000236959"/>
    </source>
</evidence>
<dbReference type="AlphaFoldDB" id="A0A2S3V319"/>
<name>A0A2S3V319_9HYPH</name>